<keyword evidence="3" id="KW-1185">Reference proteome</keyword>
<reference evidence="2 3" key="1">
    <citation type="submission" date="2022-12" db="EMBL/GenBank/DDBJ databases">
        <title>Chitinophagaceae gen. sp. nov., a new member of the family Chitinophagaceae, isolated from soil in a chemical factory.</title>
        <authorList>
            <person name="Ke Z."/>
        </authorList>
    </citation>
    <scope>NUCLEOTIDE SEQUENCE [LARGE SCALE GENOMIC DNA]</scope>
    <source>
        <strain evidence="2 3">LY-5</strain>
    </source>
</reference>
<evidence type="ECO:0000313" key="3">
    <source>
        <dbReference type="Proteomes" id="UP001210231"/>
    </source>
</evidence>
<evidence type="ECO:0000256" key="1">
    <source>
        <dbReference type="SAM" id="Coils"/>
    </source>
</evidence>
<comment type="caution">
    <text evidence="2">The sequence shown here is derived from an EMBL/GenBank/DDBJ whole genome shotgun (WGS) entry which is preliminary data.</text>
</comment>
<gene>
    <name evidence="2" type="ORF">O3P16_07740</name>
</gene>
<keyword evidence="1" id="KW-0175">Coiled coil</keyword>
<sequence length="115" mass="14135">MGLRENIIRSQYDEYATVVYCEKMAKEAAMTKCFINVKKQWFTPNEFKEFVKAQARPGEMYGHLTYILLRDIRIRDPRENIIRRMNEHIERTKQHVKDLERKRDEFAKRINDYYR</sequence>
<proteinExistence type="predicted"/>
<accession>A0ABT4UIM3</accession>
<organism evidence="2 3">
    <name type="scientific">Polluticaenibacter yanchengensis</name>
    <dbReference type="NCBI Taxonomy" id="3014562"/>
    <lineage>
        <taxon>Bacteria</taxon>
        <taxon>Pseudomonadati</taxon>
        <taxon>Bacteroidota</taxon>
        <taxon>Chitinophagia</taxon>
        <taxon>Chitinophagales</taxon>
        <taxon>Chitinophagaceae</taxon>
        <taxon>Polluticaenibacter</taxon>
    </lineage>
</organism>
<feature type="coiled-coil region" evidence="1">
    <location>
        <begin position="82"/>
        <end position="109"/>
    </location>
</feature>
<dbReference type="Proteomes" id="UP001210231">
    <property type="component" value="Unassembled WGS sequence"/>
</dbReference>
<dbReference type="EMBL" id="JAQGEF010000007">
    <property type="protein sequence ID" value="MDA3614695.1"/>
    <property type="molecule type" value="Genomic_DNA"/>
</dbReference>
<protein>
    <submittedName>
        <fullName evidence="2">Uncharacterized protein</fullName>
    </submittedName>
</protein>
<name>A0ABT4UIM3_9BACT</name>
<evidence type="ECO:0000313" key="2">
    <source>
        <dbReference type="EMBL" id="MDA3614695.1"/>
    </source>
</evidence>
<dbReference type="RefSeq" id="WP_407031020.1">
    <property type="nucleotide sequence ID" value="NZ_JAQGEF010000007.1"/>
</dbReference>